<accession>A0A6C0DGV6</accession>
<reference evidence="1" key="1">
    <citation type="journal article" date="2020" name="Nature">
        <title>Giant virus diversity and host interactions through global metagenomics.</title>
        <authorList>
            <person name="Schulz F."/>
            <person name="Roux S."/>
            <person name="Paez-Espino D."/>
            <person name="Jungbluth S."/>
            <person name="Walsh D.A."/>
            <person name="Denef V.J."/>
            <person name="McMahon K.D."/>
            <person name="Konstantinidis K.T."/>
            <person name="Eloe-Fadrosh E.A."/>
            <person name="Kyrpides N.C."/>
            <person name="Woyke T."/>
        </authorList>
    </citation>
    <scope>NUCLEOTIDE SEQUENCE</scope>
    <source>
        <strain evidence="1">GVMAG-M-3300023174-176</strain>
    </source>
</reference>
<dbReference type="Pfam" id="PF19150">
    <property type="entry name" value="DUF5832"/>
    <property type="match status" value="1"/>
</dbReference>
<name>A0A6C0DGV6_9ZZZZ</name>
<dbReference type="EMBL" id="MN739613">
    <property type="protein sequence ID" value="QHT15622.1"/>
    <property type="molecule type" value="Genomic_DNA"/>
</dbReference>
<protein>
    <submittedName>
        <fullName evidence="1">Uncharacterized protein</fullName>
    </submittedName>
</protein>
<evidence type="ECO:0000313" key="1">
    <source>
        <dbReference type="EMBL" id="QHT15622.1"/>
    </source>
</evidence>
<dbReference type="InterPro" id="IPR043872">
    <property type="entry name" value="DUF5832"/>
</dbReference>
<organism evidence="1">
    <name type="scientific">viral metagenome</name>
    <dbReference type="NCBI Taxonomy" id="1070528"/>
    <lineage>
        <taxon>unclassified sequences</taxon>
        <taxon>metagenomes</taxon>
        <taxon>organismal metagenomes</taxon>
    </lineage>
</organism>
<sequence length="316" mass="35970">MTSNKIVEDYLDEDEPINGQRYALISFVSPENILEKKDLFFFQRFLQSYEVDFKVKNLEAFLAESVININKMLDEKAASLDKDGNSDAAEVYRKNRLPVDGVLGDYQAFVRKQQKDINKTKIGEAYDNFLFKQQAALEEEFHAKNNFRTSIRGFKVRYVARDEKDAEMKAKKLQSKDKLHNIYCSELGKWTPWDPKPHMVENQEYAQDELNSLMKKYKENEENRSVFFDEQRKAGVKVGEPGEKKLFGITKVEEETKADGATVEGNSVHNSLFEGPADLAMARKMEAVAKTTATADAITADAVTTPSENVTATNTE</sequence>
<proteinExistence type="predicted"/>
<dbReference type="AlphaFoldDB" id="A0A6C0DGV6"/>